<evidence type="ECO:0000256" key="10">
    <source>
        <dbReference type="ARBA" id="ARBA00022989"/>
    </source>
</evidence>
<evidence type="ECO:0000256" key="12">
    <source>
        <dbReference type="ARBA" id="ARBA00023136"/>
    </source>
</evidence>
<dbReference type="GO" id="GO:0016301">
    <property type="term" value="F:kinase activity"/>
    <property type="evidence" value="ECO:0007669"/>
    <property type="project" value="UniProtKB-KW"/>
</dbReference>
<evidence type="ECO:0000256" key="11">
    <source>
        <dbReference type="ARBA" id="ARBA00023098"/>
    </source>
</evidence>
<evidence type="ECO:0000256" key="5">
    <source>
        <dbReference type="ARBA" id="ARBA00022679"/>
    </source>
</evidence>
<evidence type="ECO:0000256" key="8">
    <source>
        <dbReference type="ARBA" id="ARBA00022777"/>
    </source>
</evidence>
<feature type="binding site" evidence="18">
    <location>
        <position position="25"/>
    </location>
    <ligand>
        <name>a divalent metal cation</name>
        <dbReference type="ChEBI" id="CHEBI:60240"/>
    </ligand>
</feature>
<reference evidence="21" key="1">
    <citation type="submission" date="2017-09" db="EMBL/GenBank/DDBJ databases">
        <title>Depth-based differentiation of microbial function through sediment-hosted aquifers and enrichment of novel symbionts in the deep terrestrial subsurface.</title>
        <authorList>
            <person name="Probst A.J."/>
            <person name="Ladd B."/>
            <person name="Jarett J.K."/>
            <person name="Geller-Mcgrath D.E."/>
            <person name="Sieber C.M.K."/>
            <person name="Emerson J.B."/>
            <person name="Anantharaman K."/>
            <person name="Thomas B.C."/>
            <person name="Malmstrom R."/>
            <person name="Stieglmeier M."/>
            <person name="Klingl A."/>
            <person name="Woyke T."/>
            <person name="Ryan C.M."/>
            <person name="Banfield J.F."/>
        </authorList>
    </citation>
    <scope>NUCLEOTIDE SEQUENCE [LARGE SCALE GENOMIC DNA]</scope>
</reference>
<keyword evidence="6 19" id="KW-0812">Transmembrane</keyword>
<keyword evidence="13" id="KW-0594">Phospholipid biosynthesis</keyword>
<feature type="binding site" evidence="17">
    <location>
        <position position="6"/>
    </location>
    <ligand>
        <name>ATP</name>
        <dbReference type="ChEBI" id="CHEBI:30616"/>
    </ligand>
</feature>
<dbReference type="GO" id="GO:0005524">
    <property type="term" value="F:ATP binding"/>
    <property type="evidence" value="ECO:0007669"/>
    <property type="project" value="UniProtKB-KW"/>
</dbReference>
<keyword evidence="4" id="KW-0444">Lipid biosynthesis</keyword>
<evidence type="ECO:0000256" key="4">
    <source>
        <dbReference type="ARBA" id="ARBA00022516"/>
    </source>
</evidence>
<evidence type="ECO:0000256" key="17">
    <source>
        <dbReference type="PIRSR" id="PIRSR600829-3"/>
    </source>
</evidence>
<feature type="active site" description="Proton acceptor" evidence="15">
    <location>
        <position position="66"/>
    </location>
</feature>
<feature type="binding site" evidence="18">
    <location>
        <position position="73"/>
    </location>
    <ligand>
        <name>a divalent metal cation</name>
        <dbReference type="ChEBI" id="CHEBI:60240"/>
    </ligand>
</feature>
<protein>
    <submittedName>
        <fullName evidence="20">Diacylglycerol kinase</fullName>
    </submittedName>
</protein>
<feature type="binding site" evidence="16">
    <location>
        <position position="66"/>
    </location>
    <ligand>
        <name>substrate</name>
    </ligand>
</feature>
<feature type="transmembrane region" description="Helical" evidence="19">
    <location>
        <begin position="52"/>
        <end position="72"/>
    </location>
</feature>
<comment type="similarity">
    <text evidence="2">Belongs to the bacterial diacylglycerol kinase family.</text>
</comment>
<dbReference type="CDD" id="cd14265">
    <property type="entry name" value="UDPK_IM_like"/>
    <property type="match status" value="1"/>
</dbReference>
<dbReference type="Gene3D" id="1.10.287.3610">
    <property type="match status" value="1"/>
</dbReference>
<keyword evidence="3" id="KW-1003">Cell membrane</keyword>
<dbReference type="EMBL" id="PFAP01000011">
    <property type="protein sequence ID" value="PIR94256.1"/>
    <property type="molecule type" value="Genomic_DNA"/>
</dbReference>
<name>A0A2H0V584_9BACT</name>
<dbReference type="GO" id="GO:0005886">
    <property type="term" value="C:plasma membrane"/>
    <property type="evidence" value="ECO:0007669"/>
    <property type="project" value="UniProtKB-SubCell"/>
</dbReference>
<keyword evidence="18" id="KW-0479">Metal-binding</keyword>
<comment type="subcellular location">
    <subcellularLocation>
        <location evidence="1">Cell membrane</location>
        <topology evidence="1">Multi-pass membrane protein</topology>
    </subcellularLocation>
</comment>
<keyword evidence="12 19" id="KW-0472">Membrane</keyword>
<feature type="binding site" evidence="16">
    <location>
        <position position="95"/>
    </location>
    <ligand>
        <name>substrate</name>
    </ligand>
</feature>
<evidence type="ECO:0000256" key="7">
    <source>
        <dbReference type="ARBA" id="ARBA00022741"/>
    </source>
</evidence>
<dbReference type="Proteomes" id="UP000229901">
    <property type="component" value="Unassembled WGS sequence"/>
</dbReference>
<evidence type="ECO:0000256" key="15">
    <source>
        <dbReference type="PIRSR" id="PIRSR600829-1"/>
    </source>
</evidence>
<gene>
    <name evidence="20" type="ORF">COT97_02065</name>
</gene>
<evidence type="ECO:0000256" key="6">
    <source>
        <dbReference type="ARBA" id="ARBA00022692"/>
    </source>
</evidence>
<evidence type="ECO:0000256" key="2">
    <source>
        <dbReference type="ARBA" id="ARBA00005967"/>
    </source>
</evidence>
<dbReference type="PANTHER" id="PTHR34299:SF1">
    <property type="entry name" value="DIACYLGLYCEROL KINASE"/>
    <property type="match status" value="1"/>
</dbReference>
<keyword evidence="9 17" id="KW-0067">ATP-binding</keyword>
<keyword evidence="11" id="KW-0443">Lipid metabolism</keyword>
<evidence type="ECO:0000256" key="13">
    <source>
        <dbReference type="ARBA" id="ARBA00023209"/>
    </source>
</evidence>
<dbReference type="AlphaFoldDB" id="A0A2H0V584"/>
<dbReference type="InterPro" id="IPR036945">
    <property type="entry name" value="DAGK_sf"/>
</dbReference>
<comment type="caution">
    <text evidence="20">The sequence shown here is derived from an EMBL/GenBank/DDBJ whole genome shotgun (WGS) entry which is preliminary data.</text>
</comment>
<comment type="cofactor">
    <cofactor evidence="18">
        <name>Mg(2+)</name>
        <dbReference type="ChEBI" id="CHEBI:18420"/>
    </cofactor>
    <text evidence="18">Mn(2+), Zn(2+), Cd(2+) and Co(2+) support activity to lesser extents.</text>
</comment>
<keyword evidence="10 19" id="KW-1133">Transmembrane helix</keyword>
<dbReference type="PANTHER" id="PTHR34299">
    <property type="entry name" value="DIACYLGLYCEROL KINASE"/>
    <property type="match status" value="1"/>
</dbReference>
<keyword evidence="5" id="KW-0808">Transferase</keyword>
<keyword evidence="7 17" id="KW-0547">Nucleotide-binding</keyword>
<organism evidence="20 21">
    <name type="scientific">Candidatus Falkowbacteria bacterium CG10_big_fil_rev_8_21_14_0_10_39_11</name>
    <dbReference type="NCBI Taxonomy" id="1974565"/>
    <lineage>
        <taxon>Bacteria</taxon>
        <taxon>Candidatus Falkowiibacteriota</taxon>
    </lineage>
</organism>
<evidence type="ECO:0000256" key="3">
    <source>
        <dbReference type="ARBA" id="ARBA00022475"/>
    </source>
</evidence>
<evidence type="ECO:0000256" key="9">
    <source>
        <dbReference type="ARBA" id="ARBA00022840"/>
    </source>
</evidence>
<feature type="transmembrane region" description="Helical" evidence="19">
    <location>
        <begin position="93"/>
        <end position="113"/>
    </location>
</feature>
<feature type="transmembrane region" description="Helical" evidence="19">
    <location>
        <begin position="28"/>
        <end position="46"/>
    </location>
</feature>
<dbReference type="GO" id="GO:0046872">
    <property type="term" value="F:metal ion binding"/>
    <property type="evidence" value="ECO:0007669"/>
    <property type="project" value="UniProtKB-KW"/>
</dbReference>
<proteinExistence type="inferred from homology"/>
<feature type="binding site" evidence="17">
    <location>
        <position position="25"/>
    </location>
    <ligand>
        <name>ATP</name>
        <dbReference type="ChEBI" id="CHEBI:30616"/>
    </ligand>
</feature>
<evidence type="ECO:0000256" key="18">
    <source>
        <dbReference type="PIRSR" id="PIRSR600829-4"/>
    </source>
</evidence>
<keyword evidence="14" id="KW-1208">Phospholipid metabolism</keyword>
<evidence type="ECO:0000256" key="14">
    <source>
        <dbReference type="ARBA" id="ARBA00023264"/>
    </source>
</evidence>
<dbReference type="GO" id="GO:0008654">
    <property type="term" value="P:phospholipid biosynthetic process"/>
    <property type="evidence" value="ECO:0007669"/>
    <property type="project" value="UniProtKB-KW"/>
</dbReference>
<dbReference type="InterPro" id="IPR000829">
    <property type="entry name" value="DAGK"/>
</dbReference>
<evidence type="ECO:0000256" key="1">
    <source>
        <dbReference type="ARBA" id="ARBA00004651"/>
    </source>
</evidence>
<feature type="binding site" evidence="17">
    <location>
        <position position="73"/>
    </location>
    <ligand>
        <name>ATP</name>
        <dbReference type="ChEBI" id="CHEBI:30616"/>
    </ligand>
</feature>
<dbReference type="Pfam" id="PF01219">
    <property type="entry name" value="DAGK_prokar"/>
    <property type="match status" value="1"/>
</dbReference>
<evidence type="ECO:0000313" key="21">
    <source>
        <dbReference type="Proteomes" id="UP000229901"/>
    </source>
</evidence>
<evidence type="ECO:0000256" key="19">
    <source>
        <dbReference type="SAM" id="Phobius"/>
    </source>
</evidence>
<dbReference type="InterPro" id="IPR033717">
    <property type="entry name" value="UDPK"/>
</dbReference>
<sequence length="118" mass="13797">MVKLKRLQRSFRFALKGIKTVFKTEQNFRLQLLVALIVVVFGIYFQLKPWEWVVIILLILFVLVLEMLNTAFERLVDMLQPRVHVFAHDIKNIMSSVVLITVISAVIIGLFIFGSRFF</sequence>
<keyword evidence="8 20" id="KW-0418">Kinase</keyword>
<accession>A0A2H0V584</accession>
<feature type="binding site" evidence="16">
    <location>
        <position position="6"/>
    </location>
    <ligand>
        <name>substrate</name>
    </ligand>
</feature>
<keyword evidence="18" id="KW-0460">Magnesium</keyword>
<evidence type="ECO:0000313" key="20">
    <source>
        <dbReference type="EMBL" id="PIR94256.1"/>
    </source>
</evidence>
<evidence type="ECO:0000256" key="16">
    <source>
        <dbReference type="PIRSR" id="PIRSR600829-2"/>
    </source>
</evidence>